<keyword evidence="3" id="KW-1185">Reference proteome</keyword>
<evidence type="ECO:0000256" key="1">
    <source>
        <dbReference type="SAM" id="MobiDB-lite"/>
    </source>
</evidence>
<dbReference type="RefSeq" id="WP_011441119.1">
    <property type="nucleotide sequence ID" value="NC_007778.1"/>
</dbReference>
<dbReference type="InterPro" id="IPR019660">
    <property type="entry name" value="Put_sensory_transdc_reg_YbjN"/>
</dbReference>
<dbReference type="STRING" id="316058.RPB_2227"/>
<evidence type="ECO:0000313" key="2">
    <source>
        <dbReference type="EMBL" id="ABD06932.1"/>
    </source>
</evidence>
<dbReference type="eggNOG" id="ENOG5032R2B">
    <property type="taxonomic scope" value="Bacteria"/>
</dbReference>
<protein>
    <recommendedName>
        <fullName evidence="4">YbjN domain-containing protein</fullName>
    </recommendedName>
</protein>
<evidence type="ECO:0000313" key="3">
    <source>
        <dbReference type="Proteomes" id="UP000008809"/>
    </source>
</evidence>
<sequence length="170" mass="18081">MSDTLISKLDLDGLRELFQAAGYRVETASDPVASLTYLRSATNGLAFDIRPGNRLSDGQGIIDIALVAVIQVQGELPLAIVNRWNASRRFGRLQLSGPFLALSLDLLLAGGVSRDHLRAEIEIWDHLVQQLIVFLREELAGLAQPTNANGGGAAASPAVEPGPSPAATMQ</sequence>
<name>Q2IXX8_RHOP2</name>
<gene>
    <name evidence="2" type="ordered locus">RPB_2227</name>
</gene>
<organism evidence="2 3">
    <name type="scientific">Rhodopseudomonas palustris (strain HaA2)</name>
    <dbReference type="NCBI Taxonomy" id="316058"/>
    <lineage>
        <taxon>Bacteria</taxon>
        <taxon>Pseudomonadati</taxon>
        <taxon>Pseudomonadota</taxon>
        <taxon>Alphaproteobacteria</taxon>
        <taxon>Hyphomicrobiales</taxon>
        <taxon>Nitrobacteraceae</taxon>
        <taxon>Rhodopseudomonas</taxon>
    </lineage>
</organism>
<dbReference type="EMBL" id="CP000250">
    <property type="protein sequence ID" value="ABD06932.1"/>
    <property type="molecule type" value="Genomic_DNA"/>
</dbReference>
<reference evidence="2 3" key="1">
    <citation type="submission" date="2006-01" db="EMBL/GenBank/DDBJ databases">
        <title>Complete sequence of Rhodopseudomonas palustris HaA2.</title>
        <authorList>
            <consortium name="US DOE Joint Genome Institute"/>
            <person name="Copeland A."/>
            <person name="Lucas S."/>
            <person name="Lapidus A."/>
            <person name="Barry K."/>
            <person name="Detter J.C."/>
            <person name="Glavina T."/>
            <person name="Hammon N."/>
            <person name="Israni S."/>
            <person name="Pitluck S."/>
            <person name="Chain P."/>
            <person name="Malfatti S."/>
            <person name="Shin M."/>
            <person name="Vergez L."/>
            <person name="Schmutz J."/>
            <person name="Larimer F."/>
            <person name="Land M."/>
            <person name="Hauser L."/>
            <person name="Pelletier D.A."/>
            <person name="Kyrpides N."/>
            <person name="Anderson I."/>
            <person name="Oda Y."/>
            <person name="Harwood C.S."/>
            <person name="Richardson P."/>
        </authorList>
    </citation>
    <scope>NUCLEOTIDE SEQUENCE [LARGE SCALE GENOMIC DNA]</scope>
    <source>
        <strain evidence="2 3">HaA2</strain>
    </source>
</reference>
<accession>Q2IXX8</accession>
<dbReference type="AlphaFoldDB" id="Q2IXX8"/>
<dbReference type="KEGG" id="rpb:RPB_2227"/>
<dbReference type="Pfam" id="PF10722">
    <property type="entry name" value="YbjN"/>
    <property type="match status" value="1"/>
</dbReference>
<dbReference type="OrthoDB" id="8719709at2"/>
<dbReference type="HOGENOM" id="CLU_128206_0_0_5"/>
<evidence type="ECO:0008006" key="4">
    <source>
        <dbReference type="Google" id="ProtNLM"/>
    </source>
</evidence>
<feature type="region of interest" description="Disordered" evidence="1">
    <location>
        <begin position="149"/>
        <end position="170"/>
    </location>
</feature>
<proteinExistence type="predicted"/>
<dbReference type="Proteomes" id="UP000008809">
    <property type="component" value="Chromosome"/>
</dbReference>